<dbReference type="Proteomes" id="UP000178449">
    <property type="component" value="Unassembled WGS sequence"/>
</dbReference>
<dbReference type="EMBL" id="MFNE01000036">
    <property type="protein sequence ID" value="OGG94616.1"/>
    <property type="molecule type" value="Genomic_DNA"/>
</dbReference>
<evidence type="ECO:0000256" key="7">
    <source>
        <dbReference type="PROSITE-ProRule" id="PRU00169"/>
    </source>
</evidence>
<dbReference type="Pfam" id="PF00512">
    <property type="entry name" value="HisKA"/>
    <property type="match status" value="1"/>
</dbReference>
<feature type="domain" description="Response regulatory" evidence="9">
    <location>
        <begin position="516"/>
        <end position="639"/>
    </location>
</feature>
<dbReference type="Pfam" id="PF00072">
    <property type="entry name" value="Response_reg"/>
    <property type="match status" value="3"/>
</dbReference>
<dbReference type="PROSITE" id="PS50109">
    <property type="entry name" value="HIS_KIN"/>
    <property type="match status" value="1"/>
</dbReference>
<dbReference type="SMART" id="SM00448">
    <property type="entry name" value="REC"/>
    <property type="match status" value="3"/>
</dbReference>
<organism evidence="10 11">
    <name type="scientific">Candidatus Lambdaproteobacteria bacterium RIFOXYD2_FULL_50_16</name>
    <dbReference type="NCBI Taxonomy" id="1817772"/>
    <lineage>
        <taxon>Bacteria</taxon>
        <taxon>Pseudomonadati</taxon>
        <taxon>Pseudomonadota</taxon>
        <taxon>Candidatus Lambdaproteobacteria</taxon>
    </lineage>
</organism>
<comment type="caution">
    <text evidence="10">The sequence shown here is derived from an EMBL/GenBank/DDBJ whole genome shotgun (WGS) entry which is preliminary data.</text>
</comment>
<accession>A0A1F6G918</accession>
<evidence type="ECO:0000313" key="11">
    <source>
        <dbReference type="Proteomes" id="UP000178449"/>
    </source>
</evidence>
<dbReference type="InterPro" id="IPR005467">
    <property type="entry name" value="His_kinase_dom"/>
</dbReference>
<dbReference type="InterPro" id="IPR001789">
    <property type="entry name" value="Sig_transdc_resp-reg_receiver"/>
</dbReference>
<keyword evidence="6" id="KW-0902">Two-component regulatory system</keyword>
<keyword evidence="3 7" id="KW-0597">Phosphoprotein</keyword>
<dbReference type="InterPro" id="IPR003594">
    <property type="entry name" value="HATPase_dom"/>
</dbReference>
<dbReference type="InterPro" id="IPR011006">
    <property type="entry name" value="CheY-like_superfamily"/>
</dbReference>
<proteinExistence type="predicted"/>
<evidence type="ECO:0000259" key="8">
    <source>
        <dbReference type="PROSITE" id="PS50109"/>
    </source>
</evidence>
<reference evidence="10 11" key="1">
    <citation type="journal article" date="2016" name="Nat. Commun.">
        <title>Thousands of microbial genomes shed light on interconnected biogeochemical processes in an aquifer system.</title>
        <authorList>
            <person name="Anantharaman K."/>
            <person name="Brown C.T."/>
            <person name="Hug L.A."/>
            <person name="Sharon I."/>
            <person name="Castelle C.J."/>
            <person name="Probst A.J."/>
            <person name="Thomas B.C."/>
            <person name="Singh A."/>
            <person name="Wilkins M.J."/>
            <person name="Karaoz U."/>
            <person name="Brodie E.L."/>
            <person name="Williams K.H."/>
            <person name="Hubbard S.S."/>
            <person name="Banfield J.F."/>
        </authorList>
    </citation>
    <scope>NUCLEOTIDE SEQUENCE [LARGE SCALE GENOMIC DNA]</scope>
</reference>
<sequence>MMRKILSRELQDAGYETCEAVDGLDALEKIPQLRPNLVTLDVDMPRLNGFEACFRLRSDFGPENDYFKNLPVVFITANDTIEGRSRGFEVGASDFITKPFIKGEVVESVNRLLNLKQGLSGLKVVVAEDTNMARQLIDNILRAEGVQTYLVSNGVEAFDLIKRKEHEIDLLLTDYFMPQMNGDELCKKIRNELGNKSLPIIFLSAMSERGEILRIFKAGASDYVIKPFAKEELLSRIRVHLEARQLTKDLENKVHQLKKLNKLKDEFLAVTSHDLRAPLNGIMGFSQLLLSEEGLTEIQREYLGHVQQSGEFLLSLIGEILYLGRVNSENNVLDFKPVEVSDIIKSATETLRHMASPKGLELIIENRCEQSGISGDRGGLMRVFNNLLSNAIKFTPKGGKIRQIIEPVGDDKIKVSVIDSGIGIPKDKIQFLFDKYSQASRPGTAGEASTGLGMSITKELVEQHGGEILVQSEEGKGSQFSVILPKLYSAPVLEPVVAPAIDSSSVFAIKPAKKLHCLLVDDNQLNTKLGLTMLKKQGYSVDTAADGQEAVMKYIDYRMQKRTLDLILMDVRMPVMDGLEATRRIRQFEEQKKVARVAICAMTAGTSEGEKQECLSVGMDNFVTKPINLAQIQEATQGL</sequence>
<dbReference type="CDD" id="cd00082">
    <property type="entry name" value="HisKA"/>
    <property type="match status" value="1"/>
</dbReference>
<evidence type="ECO:0000256" key="4">
    <source>
        <dbReference type="ARBA" id="ARBA00022679"/>
    </source>
</evidence>
<comment type="catalytic activity">
    <reaction evidence="1">
        <text>ATP + protein L-histidine = ADP + protein N-phospho-L-histidine.</text>
        <dbReference type="EC" id="2.7.13.3"/>
    </reaction>
</comment>
<evidence type="ECO:0000256" key="5">
    <source>
        <dbReference type="ARBA" id="ARBA00022777"/>
    </source>
</evidence>
<dbReference type="FunFam" id="3.30.565.10:FF:000006">
    <property type="entry name" value="Sensor histidine kinase WalK"/>
    <property type="match status" value="1"/>
</dbReference>
<feature type="modified residue" description="4-aspartylphosphate" evidence="7">
    <location>
        <position position="41"/>
    </location>
</feature>
<dbReference type="InterPro" id="IPR036890">
    <property type="entry name" value="HATPase_C_sf"/>
</dbReference>
<dbReference type="STRING" id="1817772.A2527_05370"/>
<dbReference type="Gene3D" id="3.40.50.2300">
    <property type="match status" value="3"/>
</dbReference>
<feature type="domain" description="Response regulatory" evidence="9">
    <location>
        <begin position="123"/>
        <end position="241"/>
    </location>
</feature>
<dbReference type="PRINTS" id="PR00344">
    <property type="entry name" value="BCTRLSENSOR"/>
</dbReference>
<keyword evidence="5" id="KW-0418">Kinase</keyword>
<dbReference type="Pfam" id="PF02518">
    <property type="entry name" value="HATPase_c"/>
    <property type="match status" value="1"/>
</dbReference>
<evidence type="ECO:0000313" key="10">
    <source>
        <dbReference type="EMBL" id="OGG94616.1"/>
    </source>
</evidence>
<dbReference type="AlphaFoldDB" id="A0A1F6G918"/>
<dbReference type="SMART" id="SM00388">
    <property type="entry name" value="HisKA"/>
    <property type="match status" value="1"/>
</dbReference>
<dbReference type="GO" id="GO:0000155">
    <property type="term" value="F:phosphorelay sensor kinase activity"/>
    <property type="evidence" value="ECO:0007669"/>
    <property type="project" value="InterPro"/>
</dbReference>
<dbReference type="Gene3D" id="3.30.565.10">
    <property type="entry name" value="Histidine kinase-like ATPase, C-terminal domain"/>
    <property type="match status" value="1"/>
</dbReference>
<dbReference type="Gene3D" id="1.10.287.130">
    <property type="match status" value="1"/>
</dbReference>
<dbReference type="CDD" id="cd16922">
    <property type="entry name" value="HATPase_EvgS-ArcB-TorS-like"/>
    <property type="match status" value="1"/>
</dbReference>
<dbReference type="SUPFAM" id="SSF47384">
    <property type="entry name" value="Homodimeric domain of signal transducing histidine kinase"/>
    <property type="match status" value="1"/>
</dbReference>
<dbReference type="InterPro" id="IPR004358">
    <property type="entry name" value="Sig_transdc_His_kin-like_C"/>
</dbReference>
<evidence type="ECO:0000259" key="9">
    <source>
        <dbReference type="PROSITE" id="PS50110"/>
    </source>
</evidence>
<feature type="modified residue" description="4-aspartylphosphate" evidence="7">
    <location>
        <position position="174"/>
    </location>
</feature>
<dbReference type="PANTHER" id="PTHR45339">
    <property type="entry name" value="HYBRID SIGNAL TRANSDUCTION HISTIDINE KINASE J"/>
    <property type="match status" value="1"/>
</dbReference>
<dbReference type="SUPFAM" id="SSF52172">
    <property type="entry name" value="CheY-like"/>
    <property type="match status" value="3"/>
</dbReference>
<gene>
    <name evidence="10" type="ORF">A2527_05370</name>
</gene>
<dbReference type="InterPro" id="IPR003661">
    <property type="entry name" value="HisK_dim/P_dom"/>
</dbReference>
<dbReference type="SUPFAM" id="SSF55874">
    <property type="entry name" value="ATPase domain of HSP90 chaperone/DNA topoisomerase II/histidine kinase"/>
    <property type="match status" value="1"/>
</dbReference>
<evidence type="ECO:0000256" key="6">
    <source>
        <dbReference type="ARBA" id="ARBA00023012"/>
    </source>
</evidence>
<keyword evidence="4" id="KW-0808">Transferase</keyword>
<dbReference type="PROSITE" id="PS50110">
    <property type="entry name" value="RESPONSE_REGULATORY"/>
    <property type="match status" value="3"/>
</dbReference>
<dbReference type="InterPro" id="IPR036097">
    <property type="entry name" value="HisK_dim/P_sf"/>
</dbReference>
<evidence type="ECO:0000256" key="3">
    <source>
        <dbReference type="ARBA" id="ARBA00022553"/>
    </source>
</evidence>
<feature type="domain" description="Response regulatory" evidence="9">
    <location>
        <begin position="1"/>
        <end position="113"/>
    </location>
</feature>
<evidence type="ECO:0000256" key="2">
    <source>
        <dbReference type="ARBA" id="ARBA00012438"/>
    </source>
</evidence>
<dbReference type="SMART" id="SM00387">
    <property type="entry name" value="HATPase_c"/>
    <property type="match status" value="1"/>
</dbReference>
<feature type="modified residue" description="4-aspartylphosphate" evidence="7">
    <location>
        <position position="570"/>
    </location>
</feature>
<name>A0A1F6G918_9PROT</name>
<feature type="domain" description="Histidine kinase" evidence="8">
    <location>
        <begin position="270"/>
        <end position="488"/>
    </location>
</feature>
<dbReference type="CDD" id="cd17546">
    <property type="entry name" value="REC_hyHK_CKI1_RcsC-like"/>
    <property type="match status" value="1"/>
</dbReference>
<protein>
    <recommendedName>
        <fullName evidence="2">histidine kinase</fullName>
        <ecNumber evidence="2">2.7.13.3</ecNumber>
    </recommendedName>
</protein>
<evidence type="ECO:0000256" key="1">
    <source>
        <dbReference type="ARBA" id="ARBA00000085"/>
    </source>
</evidence>
<dbReference type="EC" id="2.7.13.3" evidence="2"/>
<dbReference type="PANTHER" id="PTHR45339:SF1">
    <property type="entry name" value="HYBRID SIGNAL TRANSDUCTION HISTIDINE KINASE J"/>
    <property type="match status" value="1"/>
</dbReference>